<reference evidence="2" key="1">
    <citation type="submission" date="2005-09" db="EMBL/GenBank/DDBJ databases">
        <authorList>
            <person name="Mural R.J."/>
            <person name="Li P.W."/>
            <person name="Adams M.D."/>
            <person name="Amanatides P.G."/>
            <person name="Baden-Tillson H."/>
            <person name="Barnstead M."/>
            <person name="Chin S.H."/>
            <person name="Dew I."/>
            <person name="Evans C.A."/>
            <person name="Ferriera S."/>
            <person name="Flanigan M."/>
            <person name="Fosler C."/>
            <person name="Glodek A."/>
            <person name="Gu Z."/>
            <person name="Holt R.A."/>
            <person name="Jennings D."/>
            <person name="Kraft C.L."/>
            <person name="Lu F."/>
            <person name="Nguyen T."/>
            <person name="Nusskern D.R."/>
            <person name="Pfannkoch C.M."/>
            <person name="Sitter C."/>
            <person name="Sutton G.G."/>
            <person name="Venter J.C."/>
            <person name="Wang Z."/>
            <person name="Woodage T."/>
            <person name="Zheng X.H."/>
            <person name="Zhong F."/>
        </authorList>
    </citation>
    <scope>NUCLEOTIDE SEQUENCE [LARGE SCALE GENOMIC DNA]</scope>
    <source>
        <strain>BN</strain>
        <strain evidence="2">Sprague-Dawley</strain>
    </source>
</reference>
<organism evidence="1 2">
    <name type="scientific">Rattus norvegicus</name>
    <name type="common">Rat</name>
    <dbReference type="NCBI Taxonomy" id="10116"/>
    <lineage>
        <taxon>Eukaryota</taxon>
        <taxon>Metazoa</taxon>
        <taxon>Chordata</taxon>
        <taxon>Craniata</taxon>
        <taxon>Vertebrata</taxon>
        <taxon>Euteleostomi</taxon>
        <taxon>Mammalia</taxon>
        <taxon>Eutheria</taxon>
        <taxon>Euarchontoglires</taxon>
        <taxon>Glires</taxon>
        <taxon>Rodentia</taxon>
        <taxon>Myomorpha</taxon>
        <taxon>Muroidea</taxon>
        <taxon>Muridae</taxon>
        <taxon>Murinae</taxon>
        <taxon>Rattus</taxon>
    </lineage>
</organism>
<dbReference type="Proteomes" id="UP000234681">
    <property type="component" value="Chromosome 1"/>
</dbReference>
<accession>A6HXA4</accession>
<protein>
    <submittedName>
        <fullName evidence="1">RCG47434</fullName>
    </submittedName>
</protein>
<dbReference type="EMBL" id="CH473953">
    <property type="protein sequence ID" value="EDM11835.1"/>
    <property type="molecule type" value="Genomic_DNA"/>
</dbReference>
<dbReference type="AlphaFoldDB" id="A6HXA4"/>
<sequence>MNLRVHELRMVATVQWPTERKQYSYEDGSNEASIVLDGTSSIQESPPLCGPDASLLKEALSPPSHPC</sequence>
<gene>
    <name evidence="1" type="ORF">rCG_47434</name>
</gene>
<evidence type="ECO:0000313" key="1">
    <source>
        <dbReference type="EMBL" id="EDM11835.1"/>
    </source>
</evidence>
<name>A6HXA4_RAT</name>
<proteinExistence type="predicted"/>
<evidence type="ECO:0000313" key="2">
    <source>
        <dbReference type="Proteomes" id="UP000234681"/>
    </source>
</evidence>